<organism evidence="5 6">
    <name type="scientific">Calditerrivibrio nitroreducens (strain DSM 19672 / NBRC 101217 / Yu37-1)</name>
    <dbReference type="NCBI Taxonomy" id="768670"/>
    <lineage>
        <taxon>Bacteria</taxon>
        <taxon>Pseudomonadati</taxon>
        <taxon>Deferribacterota</taxon>
        <taxon>Deferribacteres</taxon>
        <taxon>Deferribacterales</taxon>
        <taxon>Calditerrivibrionaceae</taxon>
    </lineage>
</organism>
<dbReference type="AlphaFoldDB" id="E4TF33"/>
<keyword evidence="4" id="KW-0131">Cell cycle</keyword>
<dbReference type="OrthoDB" id="9806226at2"/>
<dbReference type="SUPFAM" id="SSF46785">
    <property type="entry name" value="Winged helix' DNA-binding domain"/>
    <property type="match status" value="1"/>
</dbReference>
<dbReference type="PANTHER" id="PTHR34298">
    <property type="entry name" value="SEGREGATION AND CONDENSATION PROTEIN B"/>
    <property type="match status" value="1"/>
</dbReference>
<dbReference type="Pfam" id="PF04079">
    <property type="entry name" value="SMC_ScpB"/>
    <property type="match status" value="1"/>
</dbReference>
<dbReference type="PANTHER" id="PTHR34298:SF2">
    <property type="entry name" value="SEGREGATION AND CONDENSATION PROTEIN B"/>
    <property type="match status" value="1"/>
</dbReference>
<dbReference type="RefSeq" id="WP_013451684.1">
    <property type="nucleotide sequence ID" value="NC_014758.1"/>
</dbReference>
<reference evidence="5 6" key="2">
    <citation type="journal article" date="2011" name="Stand. Genomic Sci.">
        <title>Complete genome sequence of Calditerrivibrio nitroreducens type strain (Yu37-1).</title>
        <authorList>
            <person name="Pitluck S."/>
            <person name="Sikorski J."/>
            <person name="Zeytun A."/>
            <person name="Lapidus A."/>
            <person name="Nolan M."/>
            <person name="Lucas S."/>
            <person name="Hammon N."/>
            <person name="Deshpande S."/>
            <person name="Cheng J.F."/>
            <person name="Tapia R."/>
            <person name="Han C."/>
            <person name="Goodwin L."/>
            <person name="Liolios K."/>
            <person name="Pagani I."/>
            <person name="Ivanova N."/>
            <person name="Mavromatis K."/>
            <person name="Pati A."/>
            <person name="Chen A."/>
            <person name="Palaniappan K."/>
            <person name="Hauser L."/>
            <person name="Chang Y.J."/>
            <person name="Jeffries C.D."/>
            <person name="Detter J.C."/>
            <person name="Brambilla E."/>
            <person name="Djao O.D."/>
            <person name="Rohde M."/>
            <person name="Spring S."/>
            <person name="Goker M."/>
            <person name="Woyke T."/>
            <person name="Bristow J."/>
            <person name="Eisen J.A."/>
            <person name="Markowitz V."/>
            <person name="Hugenholtz P."/>
            <person name="Kyrpides N.C."/>
            <person name="Klenk H.P."/>
            <person name="Land M."/>
        </authorList>
    </citation>
    <scope>NUCLEOTIDE SEQUENCE [LARGE SCALE GENOMIC DNA]</scope>
    <source>
        <strain evidence="6">DSM 19672 / NBRC 101217 / Yu37-1</strain>
    </source>
</reference>
<dbReference type="GO" id="GO:0051301">
    <property type="term" value="P:cell division"/>
    <property type="evidence" value="ECO:0007669"/>
    <property type="project" value="UniProtKB-KW"/>
</dbReference>
<dbReference type="eggNOG" id="COG1386">
    <property type="taxonomic scope" value="Bacteria"/>
</dbReference>
<evidence type="ECO:0000313" key="5">
    <source>
        <dbReference type="EMBL" id="ADR19473.1"/>
    </source>
</evidence>
<keyword evidence="2" id="KW-0132">Cell division</keyword>
<evidence type="ECO:0000256" key="3">
    <source>
        <dbReference type="ARBA" id="ARBA00022829"/>
    </source>
</evidence>
<evidence type="ECO:0000256" key="2">
    <source>
        <dbReference type="ARBA" id="ARBA00022618"/>
    </source>
</evidence>
<keyword evidence="3" id="KW-0159">Chromosome partition</keyword>
<dbReference type="InterPro" id="IPR036388">
    <property type="entry name" value="WH-like_DNA-bd_sf"/>
</dbReference>
<dbReference type="Gene3D" id="1.10.10.10">
    <property type="entry name" value="Winged helix-like DNA-binding domain superfamily/Winged helix DNA-binding domain"/>
    <property type="match status" value="1"/>
</dbReference>
<evidence type="ECO:0000256" key="1">
    <source>
        <dbReference type="ARBA" id="ARBA00022490"/>
    </source>
</evidence>
<accession>E4TF33</accession>
<name>E4TF33_CALNY</name>
<protein>
    <submittedName>
        <fullName evidence="5">Chromosome segregation and condensation protein, ScpB</fullName>
    </submittedName>
</protein>
<proteinExistence type="predicted"/>
<dbReference type="STRING" id="768670.Calni_1565"/>
<dbReference type="Proteomes" id="UP000007039">
    <property type="component" value="Chromosome"/>
</dbReference>
<dbReference type="KEGG" id="cni:Calni_1565"/>
<evidence type="ECO:0000256" key="4">
    <source>
        <dbReference type="ARBA" id="ARBA00023306"/>
    </source>
</evidence>
<evidence type="ECO:0000313" key="6">
    <source>
        <dbReference type="Proteomes" id="UP000007039"/>
    </source>
</evidence>
<dbReference type="InterPro" id="IPR005234">
    <property type="entry name" value="ScpB_csome_segregation"/>
</dbReference>
<dbReference type="HOGENOM" id="CLU_045647_5_3_0"/>
<keyword evidence="1" id="KW-0963">Cytoplasm</keyword>
<reference key="1">
    <citation type="submission" date="2010-11" db="EMBL/GenBank/DDBJ databases">
        <title>The complete genome of chromosome of Calditerrivibrio nitroreducens DSM 19672.</title>
        <authorList>
            <consortium name="US DOE Joint Genome Institute (JGI-PGF)"/>
            <person name="Lucas S."/>
            <person name="Copeland A."/>
            <person name="Lapidus A."/>
            <person name="Bruce D."/>
            <person name="Goodwin L."/>
            <person name="Pitluck S."/>
            <person name="Kyrpides N."/>
            <person name="Mavromatis K."/>
            <person name="Ivanova N."/>
            <person name="Mikhailova N."/>
            <person name="Zeytun A."/>
            <person name="Brettin T."/>
            <person name="Detter J.C."/>
            <person name="Tapia R."/>
            <person name="Han C."/>
            <person name="Land M."/>
            <person name="Hauser L."/>
            <person name="Markowitz V."/>
            <person name="Cheng J.-F."/>
            <person name="Hugenholtz P."/>
            <person name="Woyke T."/>
            <person name="Wu D."/>
            <person name="Spring S."/>
            <person name="Schroeder M."/>
            <person name="Brambilla E."/>
            <person name="Klenk H.-P."/>
            <person name="Eisen J.A."/>
        </authorList>
    </citation>
    <scope>NUCLEOTIDE SEQUENCE [LARGE SCALE GENOMIC DNA]</scope>
    <source>
        <strain>DSM 19672</strain>
    </source>
</reference>
<keyword evidence="6" id="KW-1185">Reference proteome</keyword>
<sequence length="170" mass="19558">MGKERQFFYSSLFLSGKVIGLSFYIKAMDPINLENRLITYMEQFNELNLGIKIRRVGEGFQMVSDDAMYEELVQFFGDRSETLSKAMLETLAVIAYKQPITRMEIDEVRGVNSSSAVKALLDRNLIRVAGRKDVPGKPLMYVTTNYFLEYFGIVDLADLPTLREWQELKS</sequence>
<dbReference type="GO" id="GO:0051304">
    <property type="term" value="P:chromosome separation"/>
    <property type="evidence" value="ECO:0007669"/>
    <property type="project" value="InterPro"/>
</dbReference>
<dbReference type="EMBL" id="CP002347">
    <property type="protein sequence ID" value="ADR19473.1"/>
    <property type="molecule type" value="Genomic_DNA"/>
</dbReference>
<dbReference type="InterPro" id="IPR036390">
    <property type="entry name" value="WH_DNA-bd_sf"/>
</dbReference>
<gene>
    <name evidence="5" type="ordered locus">Calni_1565</name>
</gene>
<dbReference type="NCBIfam" id="TIGR00281">
    <property type="entry name" value="SMC-Scp complex subunit ScpB"/>
    <property type="match status" value="1"/>
</dbReference>